<name>A0A409XD17_PSICY</name>
<dbReference type="InterPro" id="IPR037804">
    <property type="entry name" value="SGF73"/>
</dbReference>
<dbReference type="EMBL" id="NHYD01002045">
    <property type="protein sequence ID" value="PPQ88699.1"/>
    <property type="molecule type" value="Genomic_DNA"/>
</dbReference>
<dbReference type="InParanoid" id="A0A409XD17"/>
<dbReference type="Proteomes" id="UP000283269">
    <property type="component" value="Unassembled WGS sequence"/>
</dbReference>
<feature type="compositionally biased region" description="Basic residues" evidence="1">
    <location>
        <begin position="272"/>
        <end position="285"/>
    </location>
</feature>
<sequence length="519" mass="55192">MSNSQQTPTYGYPISSPYVPVVAESSAQAQAQQSGQGASASASASATAASASTSVQAPAAQSRQAAEEARKDRTLADFMLMLDEYEPLIPNEVTDYYLQRVGFECEDVRLKRLLSLAAQKFVSDIAADAYQHARIRTNASGGRARVNQPLTGPGSAKPSPVPSSPFSWDIPSPSSSSEAAVPPSPPTSWLPARDMKIFGARPLTSTSDIGLVKCGDCGKPILRSFILEHSDTCAIIRTGGKKGAKGKADAEDSKKGGKKRKASPSPDEPSKKKTKPATKVTKGRMKGPVDYDKQCGVINDKGMPCSRSLTCKSHAMGAKRAVEGRSRKYDELLLEWQRANNPNFVEPVKRETKAEKKEKREKEKLEKKRLAGEAAAALGIDPATITKKLGASSSSKKIGKKAAAAAAAQQRLAEELREDVSEDLDELDSEVEVEELIKSVRTAKENGVIGVPLAVPCDAGTWFIQRRERARCCRDLLINALGSGGGTGAPGGIISSTMGLMNRSTSMTAGNPGGMLRLA</sequence>
<dbReference type="GO" id="GO:0031048">
    <property type="term" value="P:regulatory ncRNA-mediated heterochromatin formation"/>
    <property type="evidence" value="ECO:0007669"/>
    <property type="project" value="TreeGrafter"/>
</dbReference>
<feature type="compositionally biased region" description="Low complexity" evidence="1">
    <location>
        <begin position="25"/>
        <end position="64"/>
    </location>
</feature>
<proteinExistence type="predicted"/>
<dbReference type="CDD" id="cd07982">
    <property type="entry name" value="HFD_TAF10"/>
    <property type="match status" value="1"/>
</dbReference>
<protein>
    <recommendedName>
        <fullName evidence="2">SCA7 domain-containing protein</fullName>
    </recommendedName>
</protein>
<feature type="region of interest" description="Disordered" evidence="1">
    <location>
        <begin position="139"/>
        <end position="192"/>
    </location>
</feature>
<evidence type="ECO:0000313" key="4">
    <source>
        <dbReference type="Proteomes" id="UP000283269"/>
    </source>
</evidence>
<dbReference type="GO" id="GO:0006357">
    <property type="term" value="P:regulation of transcription by RNA polymerase II"/>
    <property type="evidence" value="ECO:0007669"/>
    <property type="project" value="TreeGrafter"/>
</dbReference>
<dbReference type="GO" id="GO:0005634">
    <property type="term" value="C:nucleus"/>
    <property type="evidence" value="ECO:0007669"/>
    <property type="project" value="InterPro"/>
</dbReference>
<dbReference type="Pfam" id="PF08313">
    <property type="entry name" value="SCA7"/>
    <property type="match status" value="1"/>
</dbReference>
<dbReference type="PANTHER" id="PTHR47805">
    <property type="entry name" value="SAGA-ASSOCIATED FACTOR 73"/>
    <property type="match status" value="1"/>
</dbReference>
<feature type="compositionally biased region" description="Basic and acidic residues" evidence="1">
    <location>
        <begin position="246"/>
        <end position="255"/>
    </location>
</feature>
<dbReference type="PANTHER" id="PTHR47805:SF1">
    <property type="entry name" value="SAGA-ASSOCIATED FACTOR 73"/>
    <property type="match status" value="1"/>
</dbReference>
<accession>A0A409XD17</accession>
<dbReference type="GO" id="GO:0000124">
    <property type="term" value="C:SAGA complex"/>
    <property type="evidence" value="ECO:0007669"/>
    <property type="project" value="InterPro"/>
</dbReference>
<gene>
    <name evidence="3" type="ORF">CVT25_009463</name>
</gene>
<dbReference type="GO" id="GO:0006352">
    <property type="term" value="P:DNA-templated transcription initiation"/>
    <property type="evidence" value="ECO:0007669"/>
    <property type="project" value="InterPro"/>
</dbReference>
<feature type="region of interest" description="Disordered" evidence="1">
    <location>
        <begin position="239"/>
        <end position="286"/>
    </location>
</feature>
<dbReference type="Gene3D" id="6.10.140.1270">
    <property type="match status" value="1"/>
</dbReference>
<dbReference type="InterPro" id="IPR013243">
    <property type="entry name" value="SCA7_dom"/>
</dbReference>
<evidence type="ECO:0000259" key="2">
    <source>
        <dbReference type="PROSITE" id="PS51505"/>
    </source>
</evidence>
<dbReference type="AlphaFoldDB" id="A0A409XD17"/>
<keyword evidence="4" id="KW-1185">Reference proteome</keyword>
<dbReference type="InterPro" id="IPR003923">
    <property type="entry name" value="TAF10"/>
</dbReference>
<feature type="region of interest" description="Disordered" evidence="1">
    <location>
        <begin position="25"/>
        <end position="68"/>
    </location>
</feature>
<evidence type="ECO:0000256" key="1">
    <source>
        <dbReference type="SAM" id="MobiDB-lite"/>
    </source>
</evidence>
<dbReference type="PRINTS" id="PR01443">
    <property type="entry name" value="TFIID30KDSUB"/>
</dbReference>
<evidence type="ECO:0000313" key="3">
    <source>
        <dbReference type="EMBL" id="PPQ88699.1"/>
    </source>
</evidence>
<organism evidence="3 4">
    <name type="scientific">Psilocybe cyanescens</name>
    <dbReference type="NCBI Taxonomy" id="93625"/>
    <lineage>
        <taxon>Eukaryota</taxon>
        <taxon>Fungi</taxon>
        <taxon>Dikarya</taxon>
        <taxon>Basidiomycota</taxon>
        <taxon>Agaricomycotina</taxon>
        <taxon>Agaricomycetes</taxon>
        <taxon>Agaricomycetidae</taxon>
        <taxon>Agaricales</taxon>
        <taxon>Agaricineae</taxon>
        <taxon>Strophariaceae</taxon>
        <taxon>Psilocybe</taxon>
    </lineage>
</organism>
<dbReference type="PROSITE" id="PS51505">
    <property type="entry name" value="SCA7"/>
    <property type="match status" value="1"/>
</dbReference>
<feature type="domain" description="SCA7" evidence="2">
    <location>
        <begin position="282"/>
        <end position="348"/>
    </location>
</feature>
<dbReference type="GO" id="GO:1904802">
    <property type="term" value="P:RITS complex assembly"/>
    <property type="evidence" value="ECO:0007669"/>
    <property type="project" value="TreeGrafter"/>
</dbReference>
<comment type="caution">
    <text evidence="3">The sequence shown here is derived from an EMBL/GenBank/DDBJ whole genome shotgun (WGS) entry which is preliminary data.</text>
</comment>
<dbReference type="OrthoDB" id="154356at2759"/>
<dbReference type="STRING" id="93625.A0A409XD17"/>
<dbReference type="Pfam" id="PF03540">
    <property type="entry name" value="TAF10"/>
    <property type="match status" value="1"/>
</dbReference>
<feature type="compositionally biased region" description="Low complexity" evidence="1">
    <location>
        <begin position="164"/>
        <end position="181"/>
    </location>
</feature>
<reference evidence="3 4" key="1">
    <citation type="journal article" date="2018" name="Evol. Lett.">
        <title>Horizontal gene cluster transfer increased hallucinogenic mushroom diversity.</title>
        <authorList>
            <person name="Reynolds H.T."/>
            <person name="Vijayakumar V."/>
            <person name="Gluck-Thaler E."/>
            <person name="Korotkin H.B."/>
            <person name="Matheny P.B."/>
            <person name="Slot J.C."/>
        </authorList>
    </citation>
    <scope>NUCLEOTIDE SEQUENCE [LARGE SCALE GENOMIC DNA]</scope>
    <source>
        <strain evidence="3 4">2631</strain>
    </source>
</reference>